<reference evidence="10" key="1">
    <citation type="journal article" date="2023" name="Mol. Phylogenet. Evol.">
        <title>Genome-scale phylogeny and comparative genomics of the fungal order Sordariales.</title>
        <authorList>
            <person name="Hensen N."/>
            <person name="Bonometti L."/>
            <person name="Westerberg I."/>
            <person name="Brannstrom I.O."/>
            <person name="Guillou S."/>
            <person name="Cros-Aarteil S."/>
            <person name="Calhoun S."/>
            <person name="Haridas S."/>
            <person name="Kuo A."/>
            <person name="Mondo S."/>
            <person name="Pangilinan J."/>
            <person name="Riley R."/>
            <person name="LaButti K."/>
            <person name="Andreopoulos B."/>
            <person name="Lipzen A."/>
            <person name="Chen C."/>
            <person name="Yan M."/>
            <person name="Daum C."/>
            <person name="Ng V."/>
            <person name="Clum A."/>
            <person name="Steindorff A."/>
            <person name="Ohm R.A."/>
            <person name="Martin F."/>
            <person name="Silar P."/>
            <person name="Natvig D.O."/>
            <person name="Lalanne C."/>
            <person name="Gautier V."/>
            <person name="Ament-Velasquez S.L."/>
            <person name="Kruys A."/>
            <person name="Hutchinson M.I."/>
            <person name="Powell A.J."/>
            <person name="Barry K."/>
            <person name="Miller A.N."/>
            <person name="Grigoriev I.V."/>
            <person name="Debuchy R."/>
            <person name="Gladieux P."/>
            <person name="Hiltunen Thoren M."/>
            <person name="Johannesson H."/>
        </authorList>
    </citation>
    <scope>NUCLEOTIDE SEQUENCE</scope>
    <source>
        <strain evidence="10">PSN324</strain>
    </source>
</reference>
<proteinExistence type="inferred from homology"/>
<evidence type="ECO:0000256" key="5">
    <source>
        <dbReference type="ARBA" id="ARBA00022927"/>
    </source>
</evidence>
<evidence type="ECO:0000256" key="8">
    <source>
        <dbReference type="ARBA" id="ARBA00023136"/>
    </source>
</evidence>
<keyword evidence="5" id="KW-0653">Protein transport</keyword>
<keyword evidence="4" id="KW-1000">Mitochondrion outer membrane</keyword>
<dbReference type="Proteomes" id="UP001321749">
    <property type="component" value="Unassembled WGS sequence"/>
</dbReference>
<keyword evidence="3" id="KW-0812">Transmembrane</keyword>
<evidence type="ECO:0000256" key="7">
    <source>
        <dbReference type="ARBA" id="ARBA00023128"/>
    </source>
</evidence>
<reference evidence="10" key="2">
    <citation type="submission" date="2023-06" db="EMBL/GenBank/DDBJ databases">
        <authorList>
            <consortium name="Lawrence Berkeley National Laboratory"/>
            <person name="Mondo S.J."/>
            <person name="Hensen N."/>
            <person name="Bonometti L."/>
            <person name="Westerberg I."/>
            <person name="Brannstrom I.O."/>
            <person name="Guillou S."/>
            <person name="Cros-Aarteil S."/>
            <person name="Calhoun S."/>
            <person name="Haridas S."/>
            <person name="Kuo A."/>
            <person name="Pangilinan J."/>
            <person name="Riley R."/>
            <person name="Labutti K."/>
            <person name="Andreopoulos B."/>
            <person name="Lipzen A."/>
            <person name="Chen C."/>
            <person name="Yanf M."/>
            <person name="Daum C."/>
            <person name="Ng V."/>
            <person name="Clum A."/>
            <person name="Steindorff A."/>
            <person name="Ohm R."/>
            <person name="Martin F."/>
            <person name="Silar P."/>
            <person name="Natvig D."/>
            <person name="Lalanne C."/>
            <person name="Gautier V."/>
            <person name="Ament-Velasquez S.L."/>
            <person name="Kruys A."/>
            <person name="Hutchinson M.I."/>
            <person name="Powell A.J."/>
            <person name="Barry K."/>
            <person name="Miller A.N."/>
            <person name="Grigoriev I.V."/>
            <person name="Debuchy R."/>
            <person name="Gladieux P."/>
            <person name="Thoren M.H."/>
            <person name="Johannesson H."/>
        </authorList>
    </citation>
    <scope>NUCLEOTIDE SEQUENCE</scope>
    <source>
        <strain evidence="10">PSN324</strain>
    </source>
</reference>
<evidence type="ECO:0000256" key="4">
    <source>
        <dbReference type="ARBA" id="ARBA00022787"/>
    </source>
</evidence>
<dbReference type="Pfam" id="PF10642">
    <property type="entry name" value="Tom5"/>
    <property type="match status" value="1"/>
</dbReference>
<evidence type="ECO:0000313" key="11">
    <source>
        <dbReference type="Proteomes" id="UP001321749"/>
    </source>
</evidence>
<evidence type="ECO:0000256" key="9">
    <source>
        <dbReference type="ARBA" id="ARBA00025716"/>
    </source>
</evidence>
<keyword evidence="11" id="KW-1185">Reference proteome</keyword>
<accession>A0AAV9HN98</accession>
<comment type="subcellular location">
    <subcellularLocation>
        <location evidence="1">Mitochondrion outer membrane</location>
        <topology evidence="1">Single-pass membrane protein</topology>
    </subcellularLocation>
</comment>
<dbReference type="AlphaFoldDB" id="A0AAV9HN98"/>
<protein>
    <submittedName>
        <fullName evidence="10">Mitochondrial outer membrane translocase complex, subunit Tom5</fullName>
    </submittedName>
</protein>
<organism evidence="10 11">
    <name type="scientific">Cladorrhinum samala</name>
    <dbReference type="NCBI Taxonomy" id="585594"/>
    <lineage>
        <taxon>Eukaryota</taxon>
        <taxon>Fungi</taxon>
        <taxon>Dikarya</taxon>
        <taxon>Ascomycota</taxon>
        <taxon>Pezizomycotina</taxon>
        <taxon>Sordariomycetes</taxon>
        <taxon>Sordariomycetidae</taxon>
        <taxon>Sordariales</taxon>
        <taxon>Podosporaceae</taxon>
        <taxon>Cladorrhinum</taxon>
    </lineage>
</organism>
<dbReference type="InterPro" id="IPR019603">
    <property type="entry name" value="Tom5"/>
</dbReference>
<name>A0AAV9HN98_9PEZI</name>
<keyword evidence="2" id="KW-0813">Transport</keyword>
<dbReference type="GO" id="GO:0015031">
    <property type="term" value="P:protein transport"/>
    <property type="evidence" value="ECO:0007669"/>
    <property type="project" value="UniProtKB-KW"/>
</dbReference>
<evidence type="ECO:0000256" key="1">
    <source>
        <dbReference type="ARBA" id="ARBA00004572"/>
    </source>
</evidence>
<keyword evidence="6" id="KW-1133">Transmembrane helix</keyword>
<comment type="caution">
    <text evidence="10">The sequence shown here is derived from an EMBL/GenBank/DDBJ whole genome shotgun (WGS) entry which is preliminary data.</text>
</comment>
<keyword evidence="8" id="KW-0472">Membrane</keyword>
<sequence length="50" mass="5369">MFGGFAPPQASPEELRAAEVEANGNIKLAVATAAFLYISPFIVDAVWKIF</sequence>
<dbReference type="GO" id="GO:0005741">
    <property type="term" value="C:mitochondrial outer membrane"/>
    <property type="evidence" value="ECO:0007669"/>
    <property type="project" value="UniProtKB-SubCell"/>
</dbReference>
<evidence type="ECO:0000256" key="2">
    <source>
        <dbReference type="ARBA" id="ARBA00022448"/>
    </source>
</evidence>
<evidence type="ECO:0000256" key="6">
    <source>
        <dbReference type="ARBA" id="ARBA00022989"/>
    </source>
</evidence>
<dbReference type="GO" id="GO:0006626">
    <property type="term" value="P:protein targeting to mitochondrion"/>
    <property type="evidence" value="ECO:0007669"/>
    <property type="project" value="UniProtKB-ARBA"/>
</dbReference>
<evidence type="ECO:0000313" key="10">
    <source>
        <dbReference type="EMBL" id="KAK4461236.1"/>
    </source>
</evidence>
<dbReference type="EMBL" id="MU864995">
    <property type="protein sequence ID" value="KAK4461236.1"/>
    <property type="molecule type" value="Genomic_DNA"/>
</dbReference>
<evidence type="ECO:0000256" key="3">
    <source>
        <dbReference type="ARBA" id="ARBA00022692"/>
    </source>
</evidence>
<keyword evidence="7" id="KW-0496">Mitochondrion</keyword>
<comment type="similarity">
    <text evidence="9">Belongs to the Tom5 family.</text>
</comment>
<gene>
    <name evidence="10" type="ORF">QBC42DRAFT_287758</name>
</gene>